<evidence type="ECO:0000259" key="1">
    <source>
        <dbReference type="Pfam" id="PF03756"/>
    </source>
</evidence>
<protein>
    <recommendedName>
        <fullName evidence="1">A-factor biosynthesis hotdog domain-containing protein</fullName>
    </recommendedName>
</protein>
<feature type="domain" description="A-factor biosynthesis hotdog" evidence="1">
    <location>
        <begin position="183"/>
        <end position="294"/>
    </location>
</feature>
<dbReference type="Pfam" id="PF03756">
    <property type="entry name" value="AfsA"/>
    <property type="match status" value="2"/>
</dbReference>
<dbReference type="GO" id="GO:0016740">
    <property type="term" value="F:transferase activity"/>
    <property type="evidence" value="ECO:0007669"/>
    <property type="project" value="InterPro"/>
</dbReference>
<evidence type="ECO:0000313" key="2">
    <source>
        <dbReference type="EMBL" id="EST34172.1"/>
    </source>
</evidence>
<dbReference type="HOGENOM" id="CLU_061800_0_0_11"/>
<dbReference type="NCBIfam" id="NF041195">
    <property type="entry name" value="ScbA_BarX_GamBu"/>
    <property type="match status" value="1"/>
</dbReference>
<organism evidence="2 3">
    <name type="scientific">Streptomyces roseochromogenus subsp. oscitans DS 12.976</name>
    <dbReference type="NCBI Taxonomy" id="1352936"/>
    <lineage>
        <taxon>Bacteria</taxon>
        <taxon>Bacillati</taxon>
        <taxon>Actinomycetota</taxon>
        <taxon>Actinomycetes</taxon>
        <taxon>Kitasatosporales</taxon>
        <taxon>Streptomycetaceae</taxon>
        <taxon>Streptomyces</taxon>
    </lineage>
</organism>
<sequence length="328" mass="36056">MCLAATRSATLLKDLVHRRNGEQVLVTGVEQCEENRFNVSVHWPRDHRFYGPCADGGSDPQLVSETMRQAGILVGHVAYDVPKGHSFVMNELSHTVDWEALAPADTRTRLDLEVNCLEVRRRGRTLFGVRGTMVLRREGREVASGTFDYRCMSPGVYRRLRAEARSSEDPALPALPAPVEPVAVGRVRPQDVVIASSGLPGTFLLRAERDHPVLYDHPLDHVPGMAIIEAMRQTAQAVTGLSGAVTARMQTAFSHYVEHDLPCYLTTGTPTRPDGGAVEVPVQVWQRDQEAARGVIPLSPCGDGLELTFLPYPSEQRQPVLQLAGRAV</sequence>
<evidence type="ECO:0000313" key="3">
    <source>
        <dbReference type="Proteomes" id="UP000017984"/>
    </source>
</evidence>
<dbReference type="PATRIC" id="fig|1352936.5.peg.2423"/>
<proteinExistence type="predicted"/>
<dbReference type="EMBL" id="AWQX01000088">
    <property type="protein sequence ID" value="EST34172.1"/>
    <property type="molecule type" value="Genomic_DNA"/>
</dbReference>
<keyword evidence="3" id="KW-1185">Reference proteome</keyword>
<reference evidence="2 3" key="1">
    <citation type="journal article" date="2014" name="Genome Announc.">
        <title>Draft Genome Sequence of Streptomyces roseochromogenes subsp. oscitans DS 12.976, Producer of the Aminocoumarin Antibiotic Clorobiocin.</title>
        <authorList>
            <person name="Ruckert C."/>
            <person name="Kalinowski J."/>
            <person name="Heide L."/>
            <person name="Apel A.K."/>
        </authorList>
    </citation>
    <scope>NUCLEOTIDE SEQUENCE [LARGE SCALE GENOMIC DNA]</scope>
    <source>
        <strain evidence="2 3">DS 12.976</strain>
    </source>
</reference>
<dbReference type="STRING" id="1352936.M878_11420"/>
<dbReference type="AlphaFoldDB" id="V6KQ24"/>
<accession>V6KQ24</accession>
<dbReference type="InterPro" id="IPR005509">
    <property type="entry name" value="AfsA_hotdog_dom"/>
</dbReference>
<dbReference type="Proteomes" id="UP000017984">
    <property type="component" value="Chromosome"/>
</dbReference>
<comment type="caution">
    <text evidence="2">The sequence shown here is derived from an EMBL/GenBank/DDBJ whole genome shotgun (WGS) entry which is preliminary data.</text>
</comment>
<feature type="domain" description="A-factor biosynthesis hotdog" evidence="1">
    <location>
        <begin position="15"/>
        <end position="151"/>
    </location>
</feature>
<dbReference type="InterPro" id="IPR047757">
    <property type="entry name" value="AfsA-like"/>
</dbReference>
<name>V6KQ24_STRRC</name>
<gene>
    <name evidence="2" type="ORF">M878_11420</name>
</gene>